<proteinExistence type="inferred from homology"/>
<evidence type="ECO:0000259" key="4">
    <source>
        <dbReference type="Pfam" id="PF00391"/>
    </source>
</evidence>
<gene>
    <name evidence="6" type="ORF">IAA61_06555</name>
</gene>
<dbReference type="EMBL" id="DVNB01000069">
    <property type="protein sequence ID" value="HIU57457.1"/>
    <property type="molecule type" value="Genomic_DNA"/>
</dbReference>
<dbReference type="InterPro" id="IPR008731">
    <property type="entry name" value="PTS_EIN"/>
</dbReference>
<feature type="domain" description="PEP-utilising enzyme mobile" evidence="4">
    <location>
        <begin position="153"/>
        <end position="224"/>
    </location>
</feature>
<dbReference type="InterPro" id="IPR036618">
    <property type="entry name" value="PtsI_HPr-bd_sf"/>
</dbReference>
<dbReference type="Gene3D" id="1.10.274.10">
    <property type="entry name" value="PtsI, HPr-binding domain"/>
    <property type="match status" value="1"/>
</dbReference>
<dbReference type="InterPro" id="IPR008279">
    <property type="entry name" value="PEP-util_enz_mobile_dom"/>
</dbReference>
<dbReference type="PANTHER" id="PTHR46244:SF6">
    <property type="entry name" value="PHOSPHOENOLPYRUVATE-PROTEIN PHOSPHOTRANSFERASE"/>
    <property type="match status" value="1"/>
</dbReference>
<comment type="caution">
    <text evidence="6">The sequence shown here is derived from an EMBL/GenBank/DDBJ whole genome shotgun (WGS) entry which is preliminary data.</text>
</comment>
<evidence type="ECO:0000313" key="7">
    <source>
        <dbReference type="Proteomes" id="UP000824109"/>
    </source>
</evidence>
<dbReference type="Gene3D" id="3.50.30.10">
    <property type="entry name" value="Phosphohistidine domain"/>
    <property type="match status" value="1"/>
</dbReference>
<evidence type="ECO:0000259" key="5">
    <source>
        <dbReference type="Pfam" id="PF05524"/>
    </source>
</evidence>
<dbReference type="SUPFAM" id="SSF52009">
    <property type="entry name" value="Phosphohistidine domain"/>
    <property type="match status" value="1"/>
</dbReference>
<evidence type="ECO:0000313" key="6">
    <source>
        <dbReference type="EMBL" id="HIU57457.1"/>
    </source>
</evidence>
<sequence length="239" mass="26622">MDKYYGKPVCGGVAYGNLYVFKHDECPVRRYHIDSSVDEIMRFERARAEAVTELERLYKKTAKEINEADARIFVTQIMMVEDVGFTEEVYNIISDEMINAETAVALTSEKYIQLFKDSGSEYICAKRFDIRDVSERVIRILLGLQLSEILSSEPVIIAARDLPPSDIVRFDSDKILGFIVENGTDASHAAILARSKGVPAIIQAGSFIDSLTPGSSAILDGNRGILYVDPDEETVKALL</sequence>
<dbReference type="AlphaFoldDB" id="A0A9D1SF73"/>
<keyword evidence="2" id="KW-0808">Transferase</keyword>
<dbReference type="SUPFAM" id="SSF47831">
    <property type="entry name" value="Enzyme I of the PEP:sugar phosphotransferase system HPr-binding (sub)domain"/>
    <property type="match status" value="1"/>
</dbReference>
<feature type="coiled-coil region" evidence="3">
    <location>
        <begin position="40"/>
        <end position="71"/>
    </location>
</feature>
<dbReference type="PANTHER" id="PTHR46244">
    <property type="entry name" value="PHOSPHOENOLPYRUVATE-PROTEIN PHOSPHOTRANSFERASE"/>
    <property type="match status" value="1"/>
</dbReference>
<name>A0A9D1SF73_9FIRM</name>
<protein>
    <submittedName>
        <fullName evidence="6">Phosphoenolpyruvate--protein phosphotransferase</fullName>
    </submittedName>
</protein>
<dbReference type="InterPro" id="IPR036637">
    <property type="entry name" value="Phosphohistidine_dom_sf"/>
</dbReference>
<dbReference type="GO" id="GO:0009401">
    <property type="term" value="P:phosphoenolpyruvate-dependent sugar phosphotransferase system"/>
    <property type="evidence" value="ECO:0007669"/>
    <property type="project" value="InterPro"/>
</dbReference>
<dbReference type="Pfam" id="PF00391">
    <property type="entry name" value="PEP-utilizers"/>
    <property type="match status" value="1"/>
</dbReference>
<keyword evidence="3" id="KW-0175">Coiled coil</keyword>
<evidence type="ECO:0000256" key="2">
    <source>
        <dbReference type="ARBA" id="ARBA00022679"/>
    </source>
</evidence>
<evidence type="ECO:0000256" key="1">
    <source>
        <dbReference type="ARBA" id="ARBA00007837"/>
    </source>
</evidence>
<dbReference type="Proteomes" id="UP000824109">
    <property type="component" value="Unassembled WGS sequence"/>
</dbReference>
<dbReference type="GO" id="GO:0016772">
    <property type="term" value="F:transferase activity, transferring phosphorus-containing groups"/>
    <property type="evidence" value="ECO:0007669"/>
    <property type="project" value="InterPro"/>
</dbReference>
<dbReference type="Pfam" id="PF05524">
    <property type="entry name" value="PEP-utilisers_N"/>
    <property type="match status" value="1"/>
</dbReference>
<reference evidence="6" key="2">
    <citation type="journal article" date="2021" name="PeerJ">
        <title>Extensive microbial diversity within the chicken gut microbiome revealed by metagenomics and culture.</title>
        <authorList>
            <person name="Gilroy R."/>
            <person name="Ravi A."/>
            <person name="Getino M."/>
            <person name="Pursley I."/>
            <person name="Horton D.L."/>
            <person name="Alikhan N.F."/>
            <person name="Baker D."/>
            <person name="Gharbi K."/>
            <person name="Hall N."/>
            <person name="Watson M."/>
            <person name="Adriaenssens E.M."/>
            <person name="Foster-Nyarko E."/>
            <person name="Jarju S."/>
            <person name="Secka A."/>
            <person name="Antonio M."/>
            <person name="Oren A."/>
            <person name="Chaudhuri R.R."/>
            <person name="La Ragione R."/>
            <person name="Hildebrand F."/>
            <person name="Pallen M.J."/>
        </authorList>
    </citation>
    <scope>NUCLEOTIDE SEQUENCE</scope>
    <source>
        <strain evidence="6">USAMLcec3-3695</strain>
    </source>
</reference>
<dbReference type="InterPro" id="IPR050499">
    <property type="entry name" value="PEP-utilizing_PTS_enzyme"/>
</dbReference>
<reference evidence="6" key="1">
    <citation type="submission" date="2020-10" db="EMBL/GenBank/DDBJ databases">
        <authorList>
            <person name="Gilroy R."/>
        </authorList>
    </citation>
    <scope>NUCLEOTIDE SEQUENCE</scope>
    <source>
        <strain evidence="6">USAMLcec3-3695</strain>
    </source>
</reference>
<accession>A0A9D1SF73</accession>
<organism evidence="6 7">
    <name type="scientific">Candidatus Ornithomonoglobus merdipullorum</name>
    <dbReference type="NCBI Taxonomy" id="2840895"/>
    <lineage>
        <taxon>Bacteria</taxon>
        <taxon>Bacillati</taxon>
        <taxon>Bacillota</taxon>
        <taxon>Clostridia</taxon>
        <taxon>Candidatus Ornithomonoglobus</taxon>
    </lineage>
</organism>
<evidence type="ECO:0000256" key="3">
    <source>
        <dbReference type="SAM" id="Coils"/>
    </source>
</evidence>
<comment type="similarity">
    <text evidence="1">Belongs to the PEP-utilizing enzyme family.</text>
</comment>
<feature type="domain" description="Phosphotransferase system enzyme I N-terminal" evidence="5">
    <location>
        <begin position="6"/>
        <end position="123"/>
    </location>
</feature>